<feature type="transmembrane region" description="Helical" evidence="2">
    <location>
        <begin position="50"/>
        <end position="69"/>
    </location>
</feature>
<organism evidence="3 4">
    <name type="scientific">Leucobacter denitrificans</name>
    <dbReference type="NCBI Taxonomy" id="683042"/>
    <lineage>
        <taxon>Bacteria</taxon>
        <taxon>Bacillati</taxon>
        <taxon>Actinomycetota</taxon>
        <taxon>Actinomycetes</taxon>
        <taxon>Micrococcales</taxon>
        <taxon>Microbacteriaceae</taxon>
        <taxon>Leucobacter</taxon>
    </lineage>
</organism>
<keyword evidence="4" id="KW-1185">Reference proteome</keyword>
<evidence type="ECO:0000256" key="2">
    <source>
        <dbReference type="SAM" id="Phobius"/>
    </source>
</evidence>
<dbReference type="EMBL" id="CP060716">
    <property type="protein sequence ID" value="QNN63983.1"/>
    <property type="molecule type" value="Genomic_DNA"/>
</dbReference>
<keyword evidence="2" id="KW-0472">Membrane</keyword>
<reference evidence="3 4" key="1">
    <citation type="submission" date="2020-08" db="EMBL/GenBank/DDBJ databases">
        <title>Genome sequence of Leucobacter denitrificans KACC 14055T.</title>
        <authorList>
            <person name="Hyun D.-W."/>
            <person name="Bae J.-W."/>
        </authorList>
    </citation>
    <scope>NUCLEOTIDE SEQUENCE [LARGE SCALE GENOMIC DNA]</scope>
    <source>
        <strain evidence="3 4">KACC 14055</strain>
    </source>
</reference>
<keyword evidence="2" id="KW-1133">Transmembrane helix</keyword>
<sequence>MSLGRWLFGIGGDLTWWYVPAIGLTYAVLSWWIGHRMAITQRRGRRTGRAVWVALILSWVCAIGFGFTVPDRVGDELISIVSLAAGSAFSTEMSIALCNPLGIVSFTLAFIALGFAIANGRDPRPEEDELFDTDSGEGSGMVPHPLA</sequence>
<dbReference type="KEGG" id="ldn:H9L06_08360"/>
<feature type="transmembrane region" description="Helical" evidence="2">
    <location>
        <begin position="6"/>
        <end position="29"/>
    </location>
</feature>
<feature type="region of interest" description="Disordered" evidence="1">
    <location>
        <begin position="124"/>
        <end position="147"/>
    </location>
</feature>
<dbReference type="AlphaFoldDB" id="A0A7G9S808"/>
<accession>A0A7G9S808</accession>
<proteinExistence type="predicted"/>
<protein>
    <submittedName>
        <fullName evidence="3">Uncharacterized protein</fullName>
    </submittedName>
</protein>
<evidence type="ECO:0000313" key="3">
    <source>
        <dbReference type="EMBL" id="QNN63983.1"/>
    </source>
</evidence>
<evidence type="ECO:0000256" key="1">
    <source>
        <dbReference type="SAM" id="MobiDB-lite"/>
    </source>
</evidence>
<feature type="transmembrane region" description="Helical" evidence="2">
    <location>
        <begin position="93"/>
        <end position="118"/>
    </location>
</feature>
<name>A0A7G9S808_9MICO</name>
<keyword evidence="2" id="KW-0812">Transmembrane</keyword>
<gene>
    <name evidence="3" type="ORF">H9L06_08360</name>
</gene>
<evidence type="ECO:0000313" key="4">
    <source>
        <dbReference type="Proteomes" id="UP000515934"/>
    </source>
</evidence>
<feature type="compositionally biased region" description="Acidic residues" evidence="1">
    <location>
        <begin position="125"/>
        <end position="135"/>
    </location>
</feature>
<dbReference type="Proteomes" id="UP000515934">
    <property type="component" value="Chromosome"/>
</dbReference>